<keyword evidence="2" id="KW-0472">Membrane</keyword>
<dbReference type="PRINTS" id="PR00834">
    <property type="entry name" value="PROTEASES2C"/>
</dbReference>
<dbReference type="RefSeq" id="WP_149113923.1">
    <property type="nucleotide sequence ID" value="NZ_CP042425.1"/>
</dbReference>
<sequence>MYRLVLAVVTFGIVSPAFAQNSLKEEELLRIKAATVFIKVGAARVRATGSGFLVKVEGETGYLVTNDHVIDLSFGGDEMPGESAKKSTPVSVVFDSGTAKEREIKASIVAADPERDLAVLKVEKVKGLPTPLDISNPPKLFETMPVFVCGFPFGSGLAAGNKNPEISIGGSTISSIRTEAGATDISSVQINGALNPGNSGGPVVTSDGKLVGVAVKTVRGAGIGIAIPQHEVAAVMRGRVGRLLLLPTKMDAEAKGDIPAKLEVGIIDPLKNVKSITAHFLPGGKPLPKTPEPPGPIPDAMKLPLKLVDDQGTAEVTLPDGGKKGLIVQLELEVAEGKIFTNAIAVAVGPTGPGALGRPAPSDPNGPQRTPDGKLKLASGILLPFPRSPVMFPTPSNSESVSIVNAAPAPFVGKTIRLDAISGCVINPTDKNEFELMVETDSENVPSELRVVLPKDLALQVADLGIPELITVVIQIKFPVRVVGKLAKPVGREHRYTLTADSIEFLDEEGKAVTTLKPESNLPAGKPTLATVNRFPDKFVGQTLTFDALVKGTRYSGGTGIDLGTLNLASPLNLEVYTSRSLATQVESDIAKADLPARVRVTVEVKAINGKTQKGVVGVKQLDVLGDGDKVNKSLKTTASVEYPAIPAPPKPSAVPAPAKVEEKISQVAPPAKPAEGNSSMLIVALVAAVVLVLGGGVVLWMAMRKSKAVAEEGDEEAEEPARAKPVAKKPVPPPVAKRPAKPAPRDKGRETPPPAEDNPFASFE</sequence>
<evidence type="ECO:0000256" key="2">
    <source>
        <dbReference type="SAM" id="Phobius"/>
    </source>
</evidence>
<protein>
    <submittedName>
        <fullName evidence="4">Serine protease</fullName>
    </submittedName>
</protein>
<keyword evidence="3" id="KW-0732">Signal</keyword>
<dbReference type="AlphaFoldDB" id="A0A5C1ALU9"/>
<feature type="region of interest" description="Disordered" evidence="1">
    <location>
        <begin position="712"/>
        <end position="765"/>
    </location>
</feature>
<dbReference type="InterPro" id="IPR001940">
    <property type="entry name" value="Peptidase_S1C"/>
</dbReference>
<dbReference type="EMBL" id="CP042425">
    <property type="protein sequence ID" value="QEL19545.1"/>
    <property type="molecule type" value="Genomic_DNA"/>
</dbReference>
<reference evidence="5" key="1">
    <citation type="submission" date="2019-08" db="EMBL/GenBank/DDBJ databases">
        <title>Limnoglobus roseus gen. nov., sp. nov., a novel freshwater planctomycete with a giant genome from the family Gemmataceae.</title>
        <authorList>
            <person name="Kulichevskaya I.S."/>
            <person name="Naumoff D.G."/>
            <person name="Miroshnikov K."/>
            <person name="Ivanova A."/>
            <person name="Philippov D.A."/>
            <person name="Hakobyan A."/>
            <person name="Rijpstra I.C."/>
            <person name="Sinninghe Damste J.S."/>
            <person name="Liesack W."/>
            <person name="Dedysh S.N."/>
        </authorList>
    </citation>
    <scope>NUCLEOTIDE SEQUENCE [LARGE SCALE GENOMIC DNA]</scope>
    <source>
        <strain evidence="5">PX52</strain>
    </source>
</reference>
<proteinExistence type="predicted"/>
<evidence type="ECO:0000313" key="5">
    <source>
        <dbReference type="Proteomes" id="UP000324974"/>
    </source>
</evidence>
<dbReference type="OrthoDB" id="292309at2"/>
<keyword evidence="5" id="KW-1185">Reference proteome</keyword>
<dbReference type="Gene3D" id="2.40.10.120">
    <property type="match status" value="1"/>
</dbReference>
<dbReference type="Proteomes" id="UP000324974">
    <property type="component" value="Chromosome"/>
</dbReference>
<dbReference type="Pfam" id="PF13365">
    <property type="entry name" value="Trypsin_2"/>
    <property type="match status" value="1"/>
</dbReference>
<keyword evidence="2" id="KW-0812">Transmembrane</keyword>
<evidence type="ECO:0000256" key="3">
    <source>
        <dbReference type="SAM" id="SignalP"/>
    </source>
</evidence>
<feature type="region of interest" description="Disordered" evidence="1">
    <location>
        <begin position="354"/>
        <end position="373"/>
    </location>
</feature>
<dbReference type="GO" id="GO:0006508">
    <property type="term" value="P:proteolysis"/>
    <property type="evidence" value="ECO:0007669"/>
    <property type="project" value="UniProtKB-KW"/>
</dbReference>
<dbReference type="SUPFAM" id="SSF50494">
    <property type="entry name" value="Trypsin-like serine proteases"/>
    <property type="match status" value="1"/>
</dbReference>
<dbReference type="PANTHER" id="PTHR43019">
    <property type="entry name" value="SERINE ENDOPROTEASE DEGS"/>
    <property type="match status" value="1"/>
</dbReference>
<feature type="signal peptide" evidence="3">
    <location>
        <begin position="1"/>
        <end position="19"/>
    </location>
</feature>
<evidence type="ECO:0000256" key="1">
    <source>
        <dbReference type="SAM" id="MobiDB-lite"/>
    </source>
</evidence>
<keyword evidence="2" id="KW-1133">Transmembrane helix</keyword>
<feature type="chain" id="PRO_5023033255" evidence="3">
    <location>
        <begin position="20"/>
        <end position="765"/>
    </location>
</feature>
<dbReference type="GO" id="GO:0004252">
    <property type="term" value="F:serine-type endopeptidase activity"/>
    <property type="evidence" value="ECO:0007669"/>
    <property type="project" value="InterPro"/>
</dbReference>
<dbReference type="InterPro" id="IPR009003">
    <property type="entry name" value="Peptidase_S1_PA"/>
</dbReference>
<keyword evidence="4" id="KW-0378">Hydrolase</keyword>
<keyword evidence="4" id="KW-0645">Protease</keyword>
<organism evidence="4 5">
    <name type="scientific">Limnoglobus roseus</name>
    <dbReference type="NCBI Taxonomy" id="2598579"/>
    <lineage>
        <taxon>Bacteria</taxon>
        <taxon>Pseudomonadati</taxon>
        <taxon>Planctomycetota</taxon>
        <taxon>Planctomycetia</taxon>
        <taxon>Gemmatales</taxon>
        <taxon>Gemmataceae</taxon>
        <taxon>Limnoglobus</taxon>
    </lineage>
</organism>
<evidence type="ECO:0000313" key="4">
    <source>
        <dbReference type="EMBL" id="QEL19545.1"/>
    </source>
</evidence>
<accession>A0A5C1ALU9</accession>
<feature type="transmembrane region" description="Helical" evidence="2">
    <location>
        <begin position="681"/>
        <end position="703"/>
    </location>
</feature>
<dbReference type="KEGG" id="lrs:PX52LOC_06620"/>
<dbReference type="PANTHER" id="PTHR43019:SF23">
    <property type="entry name" value="PROTEASE DO-LIKE 5, CHLOROPLASTIC"/>
    <property type="match status" value="1"/>
</dbReference>
<gene>
    <name evidence="4" type="ORF">PX52LOC_06620</name>
</gene>
<name>A0A5C1ALU9_9BACT</name>